<dbReference type="Pfam" id="PF17042">
    <property type="entry name" value="NBD_C"/>
    <property type="match status" value="1"/>
</dbReference>
<dbReference type="EMBL" id="JACCPP010000023">
    <property type="protein sequence ID" value="MBI1708449.1"/>
    <property type="molecule type" value="Genomic_DNA"/>
</dbReference>
<gene>
    <name evidence="9" type="ORF">HYQ56_1433</name>
</gene>
<dbReference type="Gene3D" id="3.40.50.10840">
    <property type="entry name" value="Putative sugar-binding, N-terminal domain"/>
    <property type="match status" value="1"/>
</dbReference>
<organism evidence="9 10">
    <name type="scientific">Lactobacillus crispatus</name>
    <dbReference type="NCBI Taxonomy" id="47770"/>
    <lineage>
        <taxon>Bacteria</taxon>
        <taxon>Bacillati</taxon>
        <taxon>Bacillota</taxon>
        <taxon>Bacilli</taxon>
        <taxon>Lactobacillales</taxon>
        <taxon>Lactobacillaceae</taxon>
        <taxon>Lactobacillus</taxon>
    </lineage>
</organism>
<evidence type="ECO:0000256" key="3">
    <source>
        <dbReference type="ARBA" id="ARBA00022741"/>
    </source>
</evidence>
<keyword evidence="5" id="KW-0067">ATP-binding</keyword>
<dbReference type="InterPro" id="IPR010737">
    <property type="entry name" value="4-carb_acid_sugar_kinase_N"/>
</dbReference>
<dbReference type="InterPro" id="IPR037051">
    <property type="entry name" value="4-carb_acid_sugar_kinase_N_sf"/>
</dbReference>
<keyword evidence="2" id="KW-0808">Transferase</keyword>
<evidence type="ECO:0000313" key="9">
    <source>
        <dbReference type="EMBL" id="MBI1708449.1"/>
    </source>
</evidence>
<dbReference type="Gene3D" id="3.40.980.20">
    <property type="entry name" value="Four-carbon acid sugar kinase, nucleotide binding domain"/>
    <property type="match status" value="1"/>
</dbReference>
<evidence type="ECO:0000259" key="7">
    <source>
        <dbReference type="Pfam" id="PF07005"/>
    </source>
</evidence>
<keyword evidence="4" id="KW-0418">Kinase</keyword>
<evidence type="ECO:0000256" key="5">
    <source>
        <dbReference type="ARBA" id="ARBA00022840"/>
    </source>
</evidence>
<dbReference type="Proteomes" id="UP001194414">
    <property type="component" value="Unassembled WGS sequence"/>
</dbReference>
<keyword evidence="6" id="KW-0119">Carbohydrate metabolism</keyword>
<keyword evidence="3" id="KW-0547">Nucleotide-binding</keyword>
<name>A0AAW4DS79_9LACO</name>
<dbReference type="InterPro" id="IPR031475">
    <property type="entry name" value="NBD_C"/>
</dbReference>
<sequence>MNKFLIIADDLTGANDTGVKLTNNGIPVKVYFSAFNITPRYSCVIDTETRNVSESKAYDKVKTIMASINLEGFDYIYKKVDSTLRGNIVSELKAICERIDPDYVVFDPALPALGRQVINEKMMVNNVELDKTEFAHDPIKPIVTDNIKRIMEETFNKKLIQYFNLKALRFNEPLDLSKKYFGFDSENDDDLAKVVNLFQHMKGKILWIGSSGLIDAITKNYESNPPAMAIVGSVSEKTREQLRYAQENGLEIISLPIYQIYSSDSYSKYVEQAVQILKKGKNLALVSSASLNRSDLEKTKAKFRETGIKQSEIENIVQTILAGICRRVINKYPVSGLLITGGSTAQGVLKLVKAQGTTIKEEIAFGMPLLKINGGEFDGINMISKAGAFGDSSLIMFGLNKLRSLGKKE</sequence>
<dbReference type="AlphaFoldDB" id="A0AAW4DS79"/>
<evidence type="ECO:0000256" key="6">
    <source>
        <dbReference type="ARBA" id="ARBA00023277"/>
    </source>
</evidence>
<evidence type="ECO:0000256" key="2">
    <source>
        <dbReference type="ARBA" id="ARBA00022679"/>
    </source>
</evidence>
<dbReference type="RefSeq" id="WP_198566647.1">
    <property type="nucleotide sequence ID" value="NZ_JACCPP010000023.1"/>
</dbReference>
<protein>
    <submittedName>
        <fullName evidence="9">Sugar-binding N-terminal domain-containing protein</fullName>
    </submittedName>
</protein>
<feature type="domain" description="Four-carbon acid sugar kinase nucleotide binding" evidence="8">
    <location>
        <begin position="229"/>
        <end position="393"/>
    </location>
</feature>
<reference evidence="9" key="1">
    <citation type="submission" date="2020-07" db="EMBL/GenBank/DDBJ databases">
        <title>Comparative genomics analyses of Lactobacillus crispatus isolated from different ecological niches.</title>
        <authorList>
            <person name="Mancino W."/>
            <person name="Mancabelli L."/>
            <person name="Lugli G.A."/>
            <person name="Milani C."/>
            <person name="Viappiani A."/>
            <person name="Anzalone R."/>
            <person name="Longhi G."/>
            <person name="Ventura M."/>
            <person name="Turroni F."/>
        </authorList>
    </citation>
    <scope>NUCLEOTIDE SEQUENCE</scope>
    <source>
        <strain evidence="9">LB65</strain>
    </source>
</reference>
<evidence type="ECO:0000259" key="8">
    <source>
        <dbReference type="Pfam" id="PF17042"/>
    </source>
</evidence>
<feature type="domain" description="Four-carbon acid sugar kinase N-terminal" evidence="7">
    <location>
        <begin position="5"/>
        <end position="216"/>
    </location>
</feature>
<dbReference type="InterPro" id="IPR042213">
    <property type="entry name" value="NBD_C_sf"/>
</dbReference>
<accession>A0AAW4DS79</accession>
<comment type="caution">
    <text evidence="9">The sequence shown here is derived from an EMBL/GenBank/DDBJ whole genome shotgun (WGS) entry which is preliminary data.</text>
</comment>
<dbReference type="Pfam" id="PF07005">
    <property type="entry name" value="SBD_N"/>
    <property type="match status" value="1"/>
</dbReference>
<comment type="similarity">
    <text evidence="1">Belongs to the four-carbon acid sugar kinase family.</text>
</comment>
<evidence type="ECO:0000256" key="1">
    <source>
        <dbReference type="ARBA" id="ARBA00005715"/>
    </source>
</evidence>
<dbReference type="GO" id="GO:0005524">
    <property type="term" value="F:ATP binding"/>
    <property type="evidence" value="ECO:0007669"/>
    <property type="project" value="UniProtKB-KW"/>
</dbReference>
<evidence type="ECO:0000256" key="4">
    <source>
        <dbReference type="ARBA" id="ARBA00022777"/>
    </source>
</evidence>
<proteinExistence type="inferred from homology"/>
<evidence type="ECO:0000313" key="10">
    <source>
        <dbReference type="Proteomes" id="UP001194414"/>
    </source>
</evidence>
<dbReference type="SUPFAM" id="SSF142764">
    <property type="entry name" value="YgbK-like"/>
    <property type="match status" value="1"/>
</dbReference>
<dbReference type="GO" id="GO:0016301">
    <property type="term" value="F:kinase activity"/>
    <property type="evidence" value="ECO:0007669"/>
    <property type="project" value="UniProtKB-KW"/>
</dbReference>